<feature type="domain" description="AAA+ ATPase" evidence="6">
    <location>
        <begin position="315"/>
        <end position="460"/>
    </location>
</feature>
<dbReference type="SMART" id="SM00382">
    <property type="entry name" value="AAA"/>
    <property type="match status" value="2"/>
</dbReference>
<sequence length="850" mass="97632">MFNFNLKEAAIFRAVRLERIFIFKYARSFAKLFLFLFLFSTFLFVLSFVLSSISRDLAFSGLIFFLVIAILFWQVHLFLNSKIRNPELVFPISEALSRLDEINLAEFLNLESAKIVLETIKFCKKRKICEVSAETLLYISLKENSEINYIFARLGFDVLSFQEKLKNSLEKQKRDEKHAESFSEDFQSAIITAAEKTQEIKHERIGPREILVGISKTDFFKEILIESELGQEDIENIVLWLDYLEHRAEERKRFWEYENLLAHGSIGRDWASGYAVTLDKYSIDWREIVKKWAFKAIIGREKELEQVQRVLTRPEINNVLIVGEPGSGRHSVVQALARRTYLGRSNPELNYNRVIELDMVSLLSQITNPEEVEGILDRIFQEVVSAGNIILVIDEFHNYISLETFKPGAIDISSVIGKYLKYPEFKFIGVTNYSGLHTKIEQNPSLLQFFEKVEMGELSELEIIRILSNHALGLEQKYKILITYPTIREVITLADRYLPNIPFPKKGVDILDELAVYVGRGAKEKVVLPHHVAKIISEKTEIPAGKIEFKEKEILLNLENLIHQRIVNQEEAVKEVATALRRARAGIASKKRPMGTFLFLGPTGVGKTETSKALAEIYFGGEQRMIRLDMSEFQEVRDIPRLIGAPGQEGLLTTPVRENPFSLILLDEIEKTHPNILNIFLQVFDEGHLTDGQGRKVVFTNTIIICTSNAGAQIIWEELKSNKKLAEIRGKLLDYFFEKGIFRPEFINRYDAVVIFNPLTKNNLLEISRLMLGSLQKSLKEKGIELVITEPLKEKIVELSYNPAFGAREMRRVIQDKVENVLAHGLLSDQIKRGDKVEISPEKFELRINP</sequence>
<keyword evidence="5" id="KW-0472">Membrane</keyword>
<keyword evidence="5" id="KW-0812">Transmembrane</keyword>
<dbReference type="Pfam" id="PF17871">
    <property type="entry name" value="AAA_lid_9"/>
    <property type="match status" value="1"/>
</dbReference>
<evidence type="ECO:0000313" key="8">
    <source>
        <dbReference type="EMBL" id="PJE69480.1"/>
    </source>
</evidence>
<evidence type="ECO:0000256" key="3">
    <source>
        <dbReference type="ARBA" id="ARBA00022840"/>
    </source>
</evidence>
<dbReference type="GO" id="GO:0005524">
    <property type="term" value="F:ATP binding"/>
    <property type="evidence" value="ECO:0007669"/>
    <property type="project" value="UniProtKB-KW"/>
</dbReference>
<comment type="caution">
    <text evidence="8">The sequence shown here is derived from an EMBL/GenBank/DDBJ whole genome shotgun (WGS) entry which is preliminary data.</text>
</comment>
<keyword evidence="2" id="KW-0547">Nucleotide-binding</keyword>
<dbReference type="GO" id="GO:0034605">
    <property type="term" value="P:cellular response to heat"/>
    <property type="evidence" value="ECO:0007669"/>
    <property type="project" value="TreeGrafter"/>
</dbReference>
<dbReference type="Pfam" id="PF07724">
    <property type="entry name" value="AAA_2"/>
    <property type="match status" value="1"/>
</dbReference>
<evidence type="ECO:0008006" key="10">
    <source>
        <dbReference type="Google" id="ProtNLM"/>
    </source>
</evidence>
<keyword evidence="5" id="KW-1133">Transmembrane helix</keyword>
<evidence type="ECO:0000313" key="9">
    <source>
        <dbReference type="Proteomes" id="UP000236946"/>
    </source>
</evidence>
<evidence type="ECO:0000259" key="7">
    <source>
        <dbReference type="SMART" id="SM01086"/>
    </source>
</evidence>
<accession>A0A2H9T167</accession>
<evidence type="ECO:0000259" key="6">
    <source>
        <dbReference type="SMART" id="SM00382"/>
    </source>
</evidence>
<evidence type="ECO:0000256" key="1">
    <source>
        <dbReference type="ARBA" id="ARBA00022737"/>
    </source>
</evidence>
<dbReference type="InterPro" id="IPR027417">
    <property type="entry name" value="P-loop_NTPase"/>
</dbReference>
<dbReference type="SUPFAM" id="SSF81923">
    <property type="entry name" value="Double Clp-N motif"/>
    <property type="match status" value="1"/>
</dbReference>
<proteinExistence type="predicted"/>
<dbReference type="Gene3D" id="3.40.50.300">
    <property type="entry name" value="P-loop containing nucleotide triphosphate hydrolases"/>
    <property type="match status" value="2"/>
</dbReference>
<dbReference type="InterPro" id="IPR003593">
    <property type="entry name" value="AAA+_ATPase"/>
</dbReference>
<dbReference type="PANTHER" id="PTHR11638:SF18">
    <property type="entry name" value="HEAT SHOCK PROTEIN 104"/>
    <property type="match status" value="1"/>
</dbReference>
<dbReference type="InterPro" id="IPR041546">
    <property type="entry name" value="ClpA/ClpB_AAA_lid"/>
</dbReference>
<dbReference type="InterPro" id="IPR019489">
    <property type="entry name" value="Clp_ATPase_C"/>
</dbReference>
<feature type="transmembrane region" description="Helical" evidence="5">
    <location>
        <begin position="57"/>
        <end position="79"/>
    </location>
</feature>
<keyword evidence="4" id="KW-0143">Chaperone</keyword>
<dbReference type="CDD" id="cd00009">
    <property type="entry name" value="AAA"/>
    <property type="match status" value="1"/>
</dbReference>
<protein>
    <recommendedName>
        <fullName evidence="10">Clp R domain-containing protein</fullName>
    </recommendedName>
</protein>
<keyword evidence="3" id="KW-0067">ATP-binding</keyword>
<evidence type="ECO:0000256" key="4">
    <source>
        <dbReference type="ARBA" id="ARBA00023186"/>
    </source>
</evidence>
<dbReference type="SUPFAM" id="SSF52540">
    <property type="entry name" value="P-loop containing nucleoside triphosphate hydrolases"/>
    <property type="match status" value="2"/>
</dbReference>
<dbReference type="InterPro" id="IPR001270">
    <property type="entry name" value="ClpA/B"/>
</dbReference>
<dbReference type="InterPro" id="IPR036628">
    <property type="entry name" value="Clp_N_dom_sf"/>
</dbReference>
<feature type="domain" description="Clp ATPase C-terminal" evidence="7">
    <location>
        <begin position="759"/>
        <end position="846"/>
    </location>
</feature>
<keyword evidence="1" id="KW-0677">Repeat</keyword>
<dbReference type="Pfam" id="PF00004">
    <property type="entry name" value="AAA"/>
    <property type="match status" value="1"/>
</dbReference>
<dbReference type="InterPro" id="IPR003959">
    <property type="entry name" value="ATPase_AAA_core"/>
</dbReference>
<dbReference type="InterPro" id="IPR050130">
    <property type="entry name" value="ClpA_ClpB"/>
</dbReference>
<dbReference type="Gene3D" id="1.10.1780.10">
    <property type="entry name" value="Clp, N-terminal domain"/>
    <property type="match status" value="1"/>
</dbReference>
<evidence type="ECO:0000256" key="5">
    <source>
        <dbReference type="SAM" id="Phobius"/>
    </source>
</evidence>
<name>A0A2H9T167_9BACT</name>
<dbReference type="EMBL" id="PFEN01000033">
    <property type="protein sequence ID" value="PJE69480.1"/>
    <property type="molecule type" value="Genomic_DNA"/>
</dbReference>
<dbReference type="Proteomes" id="UP000236946">
    <property type="component" value="Unassembled WGS sequence"/>
</dbReference>
<gene>
    <name evidence="8" type="ORF">COU98_01850</name>
</gene>
<dbReference type="Gene3D" id="1.10.8.60">
    <property type="match status" value="2"/>
</dbReference>
<dbReference type="GO" id="GO:0016887">
    <property type="term" value="F:ATP hydrolysis activity"/>
    <property type="evidence" value="ECO:0007669"/>
    <property type="project" value="InterPro"/>
</dbReference>
<dbReference type="AlphaFoldDB" id="A0A2H9T167"/>
<dbReference type="CDD" id="cd19499">
    <property type="entry name" value="RecA-like_ClpB_Hsp104-like"/>
    <property type="match status" value="1"/>
</dbReference>
<organism evidence="8 9">
    <name type="scientific">Candidatus Staskawiczbacteria bacterium CG10_big_fil_rev_8_21_14_0_10_38_10</name>
    <dbReference type="NCBI Taxonomy" id="1974891"/>
    <lineage>
        <taxon>Bacteria</taxon>
        <taxon>Candidatus Staskawicziibacteriota</taxon>
    </lineage>
</organism>
<evidence type="ECO:0000256" key="2">
    <source>
        <dbReference type="ARBA" id="ARBA00022741"/>
    </source>
</evidence>
<dbReference type="PRINTS" id="PR00300">
    <property type="entry name" value="CLPPROTEASEA"/>
</dbReference>
<feature type="domain" description="AAA+ ATPase" evidence="6">
    <location>
        <begin position="593"/>
        <end position="734"/>
    </location>
</feature>
<dbReference type="Pfam" id="PF10431">
    <property type="entry name" value="ClpB_D2-small"/>
    <property type="match status" value="1"/>
</dbReference>
<dbReference type="SMART" id="SM01086">
    <property type="entry name" value="ClpB_D2-small"/>
    <property type="match status" value="1"/>
</dbReference>
<dbReference type="GO" id="GO:0005737">
    <property type="term" value="C:cytoplasm"/>
    <property type="evidence" value="ECO:0007669"/>
    <property type="project" value="TreeGrafter"/>
</dbReference>
<feature type="transmembrane region" description="Helical" evidence="5">
    <location>
        <begin position="29"/>
        <end position="51"/>
    </location>
</feature>
<dbReference type="PANTHER" id="PTHR11638">
    <property type="entry name" value="ATP-DEPENDENT CLP PROTEASE"/>
    <property type="match status" value="1"/>
</dbReference>
<reference evidence="9" key="1">
    <citation type="submission" date="2017-09" db="EMBL/GenBank/DDBJ databases">
        <title>Depth-based differentiation of microbial function through sediment-hosted aquifers and enrichment of novel symbionts in the deep terrestrial subsurface.</title>
        <authorList>
            <person name="Probst A.J."/>
            <person name="Ladd B."/>
            <person name="Jarett J.K."/>
            <person name="Geller-Mcgrath D.E."/>
            <person name="Sieber C.M.K."/>
            <person name="Emerson J.B."/>
            <person name="Anantharaman K."/>
            <person name="Thomas B.C."/>
            <person name="Malmstrom R."/>
            <person name="Stieglmeier M."/>
            <person name="Klingl A."/>
            <person name="Woyke T."/>
            <person name="Ryan C.M."/>
            <person name="Banfield J.F."/>
        </authorList>
    </citation>
    <scope>NUCLEOTIDE SEQUENCE [LARGE SCALE GENOMIC DNA]</scope>
</reference>